<protein>
    <recommendedName>
        <fullName evidence="2">Thymocyte nuclear protein 1</fullName>
    </recommendedName>
</protein>
<dbReference type="CDD" id="cd21133">
    <property type="entry name" value="EVE"/>
    <property type="match status" value="1"/>
</dbReference>
<reference evidence="7 8" key="1">
    <citation type="submission" date="2017-03" db="EMBL/GenBank/DDBJ databases">
        <title>Genomes of endolithic fungi from Antarctica.</title>
        <authorList>
            <person name="Coleine C."/>
            <person name="Masonjones S."/>
            <person name="Stajich J.E."/>
        </authorList>
    </citation>
    <scope>NUCLEOTIDE SEQUENCE [LARGE SCALE GENOMIC DNA]</scope>
    <source>
        <strain evidence="7 8">CCFEE 6314</strain>
    </source>
</reference>
<keyword evidence="4" id="KW-0539">Nucleus</keyword>
<dbReference type="SMART" id="SM00384">
    <property type="entry name" value="AT_hook"/>
    <property type="match status" value="2"/>
</dbReference>
<accession>A0A438NDY8</accession>
<feature type="compositionally biased region" description="Basic and acidic residues" evidence="5">
    <location>
        <begin position="460"/>
        <end position="472"/>
    </location>
</feature>
<dbReference type="Gene3D" id="3.10.590.10">
    <property type="entry name" value="ph1033 like domains"/>
    <property type="match status" value="1"/>
</dbReference>
<dbReference type="SUPFAM" id="SSF88697">
    <property type="entry name" value="PUA domain-like"/>
    <property type="match status" value="1"/>
</dbReference>
<dbReference type="EMBL" id="NAJM01000006">
    <property type="protein sequence ID" value="RVX74012.1"/>
    <property type="molecule type" value="Genomic_DNA"/>
</dbReference>
<evidence type="ECO:0000259" key="6">
    <source>
        <dbReference type="Pfam" id="PF01878"/>
    </source>
</evidence>
<feature type="compositionally biased region" description="Polar residues" evidence="5">
    <location>
        <begin position="111"/>
        <end position="124"/>
    </location>
</feature>
<dbReference type="VEuPathDB" id="FungiDB:PV10_02349"/>
<dbReference type="GO" id="GO:0005634">
    <property type="term" value="C:nucleus"/>
    <property type="evidence" value="ECO:0007669"/>
    <property type="project" value="UniProtKB-SubCell"/>
</dbReference>
<dbReference type="InterPro" id="IPR017956">
    <property type="entry name" value="AT_hook_DNA-bd_motif"/>
</dbReference>
<comment type="subcellular location">
    <subcellularLocation>
        <location evidence="1">Nucleus</location>
    </subcellularLocation>
</comment>
<feature type="domain" description="EVE" evidence="6">
    <location>
        <begin position="204"/>
        <end position="363"/>
    </location>
</feature>
<proteinExistence type="predicted"/>
<evidence type="ECO:0000256" key="2">
    <source>
        <dbReference type="ARBA" id="ARBA00014654"/>
    </source>
</evidence>
<dbReference type="InterPro" id="IPR047197">
    <property type="entry name" value="THYN1-like_EVE"/>
</dbReference>
<evidence type="ECO:0000256" key="3">
    <source>
        <dbReference type="ARBA" id="ARBA00022553"/>
    </source>
</evidence>
<dbReference type="PANTHER" id="PTHR14087:SF7">
    <property type="entry name" value="THYMOCYTE NUCLEAR PROTEIN 1"/>
    <property type="match status" value="1"/>
</dbReference>
<comment type="caution">
    <text evidence="7">The sequence shown here is derived from an EMBL/GenBank/DDBJ whole genome shotgun (WGS) entry which is preliminary data.</text>
</comment>
<gene>
    <name evidence="7" type="ORF">B0A52_02902</name>
</gene>
<dbReference type="InterPro" id="IPR052181">
    <property type="entry name" value="5hmC_binding"/>
</dbReference>
<dbReference type="Proteomes" id="UP000288859">
    <property type="component" value="Unassembled WGS sequence"/>
</dbReference>
<evidence type="ECO:0000313" key="7">
    <source>
        <dbReference type="EMBL" id="RVX74012.1"/>
    </source>
</evidence>
<feature type="compositionally biased region" description="Acidic residues" evidence="5">
    <location>
        <begin position="432"/>
        <end position="441"/>
    </location>
</feature>
<dbReference type="OrthoDB" id="41445at2759"/>
<dbReference type="GO" id="GO:0003677">
    <property type="term" value="F:DNA binding"/>
    <property type="evidence" value="ECO:0007669"/>
    <property type="project" value="InterPro"/>
</dbReference>
<evidence type="ECO:0000313" key="8">
    <source>
        <dbReference type="Proteomes" id="UP000288859"/>
    </source>
</evidence>
<dbReference type="PANTHER" id="PTHR14087">
    <property type="entry name" value="THYMOCYTE NUCLEAR PROTEIN 1"/>
    <property type="match status" value="1"/>
</dbReference>
<dbReference type="InterPro" id="IPR002740">
    <property type="entry name" value="EVE_domain"/>
</dbReference>
<feature type="compositionally biased region" description="Polar residues" evidence="5">
    <location>
        <begin position="154"/>
        <end position="177"/>
    </location>
</feature>
<dbReference type="Pfam" id="PF01878">
    <property type="entry name" value="EVE"/>
    <property type="match status" value="1"/>
</dbReference>
<feature type="region of interest" description="Disordered" evidence="5">
    <location>
        <begin position="1"/>
        <end position="195"/>
    </location>
</feature>
<keyword evidence="3" id="KW-0597">Phosphoprotein</keyword>
<name>A0A438NDY8_EXOME</name>
<organism evidence="7 8">
    <name type="scientific">Exophiala mesophila</name>
    <name type="common">Black yeast-like fungus</name>
    <dbReference type="NCBI Taxonomy" id="212818"/>
    <lineage>
        <taxon>Eukaryota</taxon>
        <taxon>Fungi</taxon>
        <taxon>Dikarya</taxon>
        <taxon>Ascomycota</taxon>
        <taxon>Pezizomycotina</taxon>
        <taxon>Eurotiomycetes</taxon>
        <taxon>Chaetothyriomycetidae</taxon>
        <taxon>Chaetothyriales</taxon>
        <taxon>Herpotrichiellaceae</taxon>
        <taxon>Exophiala</taxon>
    </lineage>
</organism>
<dbReference type="AlphaFoldDB" id="A0A438NDY8"/>
<dbReference type="InterPro" id="IPR015947">
    <property type="entry name" value="PUA-like_sf"/>
</dbReference>
<sequence>MPATKRKAGANTKPAAGKRARFGDVSIIPDAEEPALPSTGRPKRASAGSPQYAPPRRTRRSINNEDNTPASGVAETPTPKKRGRPAKATAAKLETPPLSVNVPKKRGRPAKSTTAVTTKSNASKKQAHDAKKTVNAAKPTNTPPKRTTNKRTSNKYTSITKNGQDAETGSESKTGPSQEMDAESGAKDNADLTHPMEGIDQDIQYWLMKAEPESRIEKGHDVKFSIDDLASKTEPEGWDGVRNPVARNHMRAMRAGDLAFFYHSNCKTPGVAGVMRIVGEHEVDESAFNPNHPYYDAKSDREKPKWELVRVEFVKKFSGLVTLKELRSYSLPGSALQHMVMLKQSRLSVSPVTPAEWTFILECAGEKPSLGHPTPRDGYETDVDGEGEAVADKEETLKVNGDNTKDQALSQHNGHAVADKRQIMEGTIAFAGDDDTEEEDADGGKKMEEINQPGDETEADDKGDPADIEHTAKITNGHTIAASEE</sequence>
<evidence type="ECO:0000256" key="4">
    <source>
        <dbReference type="ARBA" id="ARBA00023242"/>
    </source>
</evidence>
<evidence type="ECO:0000256" key="1">
    <source>
        <dbReference type="ARBA" id="ARBA00004123"/>
    </source>
</evidence>
<feature type="region of interest" description="Disordered" evidence="5">
    <location>
        <begin position="401"/>
        <end position="485"/>
    </location>
</feature>
<evidence type="ECO:0000256" key="5">
    <source>
        <dbReference type="SAM" id="MobiDB-lite"/>
    </source>
</evidence>
<dbReference type="FunFam" id="3.10.590.10:FF:000003">
    <property type="entry name" value="Thymocyte nuclear protein 1"/>
    <property type="match status" value="1"/>
</dbReference>